<sequence length="392" mass="45249">MTKTQYALAYSKCTNGELKGFVKSRGLDFYFKSSLDRKAAIRSLRLADAQANFRFFDLPPEMRNWIYRDLLEFCFPEVLATCRQAHQEAEEILLHENETNITFYFVQGKNRELRRTDNFAAIAVNGHGIRSETFRISTPSFSEWPAFLLRVSRIHVTVMLKQVADRSVDQTEFEVINKGLHHLYYFLHRSQAIRKLNISVVGSMHLTIPFRKNLLHPLPLFGPATEFNLSEQMAESELRDYVKTSASQKETRKTIDMYERFGRLRDEIDALLDFTTKVRMPGWPESLDLSRDMLLRFFTEWKTRGWDLLMCEWIETFETSLSNLDMELFQRWALSTGLDDTAKDLERIFTLSAAKAAPLSARTPGSGGFKKSVMGILKGSLPNFRMLLGSSG</sequence>
<proteinExistence type="predicted"/>
<reference evidence="1" key="1">
    <citation type="submission" date="2023-07" db="EMBL/GenBank/DDBJ databases">
        <title>Black Yeasts Isolated from many extreme environments.</title>
        <authorList>
            <person name="Coleine C."/>
            <person name="Stajich J.E."/>
            <person name="Selbmann L."/>
        </authorList>
    </citation>
    <scope>NUCLEOTIDE SEQUENCE</scope>
    <source>
        <strain evidence="1">CCFEE 5714</strain>
    </source>
</reference>
<dbReference type="Proteomes" id="UP001281147">
    <property type="component" value="Unassembled WGS sequence"/>
</dbReference>
<accession>A0ACC3MA86</accession>
<name>A0ACC3MA86_9PEZI</name>
<gene>
    <name evidence="1" type="ORF">LTR37_021314</name>
</gene>
<protein>
    <submittedName>
        <fullName evidence="1">Uncharacterized protein</fullName>
    </submittedName>
</protein>
<dbReference type="EMBL" id="JAUTXU010000470">
    <property type="protein sequence ID" value="KAK3680345.1"/>
    <property type="molecule type" value="Genomic_DNA"/>
</dbReference>
<evidence type="ECO:0000313" key="1">
    <source>
        <dbReference type="EMBL" id="KAK3680345.1"/>
    </source>
</evidence>
<organism evidence="1 2">
    <name type="scientific">Vermiconidia calcicola</name>
    <dbReference type="NCBI Taxonomy" id="1690605"/>
    <lineage>
        <taxon>Eukaryota</taxon>
        <taxon>Fungi</taxon>
        <taxon>Dikarya</taxon>
        <taxon>Ascomycota</taxon>
        <taxon>Pezizomycotina</taxon>
        <taxon>Dothideomycetes</taxon>
        <taxon>Dothideomycetidae</taxon>
        <taxon>Mycosphaerellales</taxon>
        <taxon>Extremaceae</taxon>
        <taxon>Vermiconidia</taxon>
    </lineage>
</organism>
<evidence type="ECO:0000313" key="2">
    <source>
        <dbReference type="Proteomes" id="UP001281147"/>
    </source>
</evidence>
<keyword evidence="2" id="KW-1185">Reference proteome</keyword>
<comment type="caution">
    <text evidence="1">The sequence shown here is derived from an EMBL/GenBank/DDBJ whole genome shotgun (WGS) entry which is preliminary data.</text>
</comment>